<sequence length="78" mass="8094">MDPVSYILSLLPARLAVPALAAIGLCAVLDAMLPQPPSGSPWVLPRRILSAIGANWLNARNLAQPGAAHPVTMSEGGR</sequence>
<dbReference type="Proteomes" id="UP000565205">
    <property type="component" value="Unassembled WGS sequence"/>
</dbReference>
<reference evidence="2 4" key="1">
    <citation type="submission" date="2020-06" db="EMBL/GenBank/DDBJ databases">
        <title>Description of novel acetic acid bacteria.</title>
        <authorList>
            <person name="Sombolestani A."/>
        </authorList>
    </citation>
    <scope>NUCLEOTIDE SEQUENCE [LARGE SCALE GENOMIC DNA]</scope>
    <source>
        <strain evidence="2 4">LMG 26838</strain>
    </source>
</reference>
<reference evidence="1 3" key="2">
    <citation type="submission" date="2020-08" db="EMBL/GenBank/DDBJ databases">
        <title>Genomic Encyclopedia of Type Strains, Phase III (KMG-III): the genomes of soil and plant-associated and newly described type strains.</title>
        <authorList>
            <person name="Whitman W."/>
        </authorList>
    </citation>
    <scope>NUCLEOTIDE SEQUENCE [LARGE SCALE GENOMIC DNA]</scope>
    <source>
        <strain evidence="1 3">CECT 8088</strain>
    </source>
</reference>
<comment type="caution">
    <text evidence="1">The sequence shown here is derived from an EMBL/GenBank/DDBJ whole genome shotgun (WGS) entry which is preliminary data.</text>
</comment>
<keyword evidence="3" id="KW-1185">Reference proteome</keyword>
<protein>
    <submittedName>
        <fullName evidence="1">Uncharacterized protein</fullName>
    </submittedName>
</protein>
<evidence type="ECO:0000313" key="1">
    <source>
        <dbReference type="EMBL" id="MBB3174868.1"/>
    </source>
</evidence>
<dbReference type="EMBL" id="JABXXQ010000260">
    <property type="protein sequence ID" value="NVN30986.1"/>
    <property type="molecule type" value="Genomic_DNA"/>
</dbReference>
<proteinExistence type="predicted"/>
<dbReference type="Proteomes" id="UP000557688">
    <property type="component" value="Unassembled WGS sequence"/>
</dbReference>
<dbReference type="AlphaFoldDB" id="A0A839UX11"/>
<organism evidence="1 3">
    <name type="scientific">Endobacter medicaginis</name>
    <dbReference type="NCBI Taxonomy" id="1181271"/>
    <lineage>
        <taxon>Bacteria</taxon>
        <taxon>Pseudomonadati</taxon>
        <taxon>Pseudomonadota</taxon>
        <taxon>Alphaproteobacteria</taxon>
        <taxon>Acetobacterales</taxon>
        <taxon>Acetobacteraceae</taxon>
        <taxon>Endobacter</taxon>
    </lineage>
</organism>
<dbReference type="RefSeq" id="WP_176624961.1">
    <property type="nucleotide sequence ID" value="NZ_JABXXQ010000260.1"/>
</dbReference>
<evidence type="ECO:0000313" key="4">
    <source>
        <dbReference type="Proteomes" id="UP000565205"/>
    </source>
</evidence>
<accession>A0A839UX11</accession>
<name>A0A839UX11_9PROT</name>
<evidence type="ECO:0000313" key="3">
    <source>
        <dbReference type="Proteomes" id="UP000557688"/>
    </source>
</evidence>
<dbReference type="EMBL" id="JACHXV010000012">
    <property type="protein sequence ID" value="MBB3174868.1"/>
    <property type="molecule type" value="Genomic_DNA"/>
</dbReference>
<gene>
    <name evidence="1" type="ORF">FHR90_002715</name>
    <name evidence="2" type="ORF">HUK83_11655</name>
</gene>
<evidence type="ECO:0000313" key="2">
    <source>
        <dbReference type="EMBL" id="NVN30986.1"/>
    </source>
</evidence>